<dbReference type="InterPro" id="IPR046977">
    <property type="entry name" value="RsmC/RlmG"/>
</dbReference>
<dbReference type="SUPFAM" id="SSF53335">
    <property type="entry name" value="S-adenosyl-L-methionine-dependent methyltransferases"/>
    <property type="match status" value="1"/>
</dbReference>
<proteinExistence type="predicted"/>
<dbReference type="KEGG" id="agh:M3I41_05185"/>
<dbReference type="AlphaFoldDB" id="A0A9E7AE87"/>
<gene>
    <name evidence="4" type="ORF">M3I41_05185</name>
</gene>
<dbReference type="GO" id="GO:0032259">
    <property type="term" value="P:methylation"/>
    <property type="evidence" value="ECO:0007669"/>
    <property type="project" value="UniProtKB-KW"/>
</dbReference>
<dbReference type="PANTHER" id="PTHR47816:SF4">
    <property type="entry name" value="RIBOSOMAL RNA SMALL SUBUNIT METHYLTRANSFERASE C"/>
    <property type="match status" value="1"/>
</dbReference>
<sequence>MSQEHYFSATPAVELTKHVHTLNIRGTEHQVTTASGVFSGGRVDLGTQVLLSHVPDPQAGLALDVGCGWGPITLALCDAFKGTDSEVLAVDVNTRALELSSENAKAAGYSVATFTPEQLEKYLLDNNLKLRTIWSNPPVRIGKQALHELLLKWLAFLADDGAAWLVVQRNLGADSLAKWLHAQGWQVEKTASSKGFRVFKVTH</sequence>
<organism evidence="4 5">
    <name type="scientific">Actinomyces graevenitzii</name>
    <dbReference type="NCBI Taxonomy" id="55565"/>
    <lineage>
        <taxon>Bacteria</taxon>
        <taxon>Bacillati</taxon>
        <taxon>Actinomycetota</taxon>
        <taxon>Actinomycetes</taxon>
        <taxon>Actinomycetales</taxon>
        <taxon>Actinomycetaceae</taxon>
        <taxon>Actinomyces</taxon>
    </lineage>
</organism>
<evidence type="ECO:0000313" key="5">
    <source>
        <dbReference type="Proteomes" id="UP000830236"/>
    </source>
</evidence>
<evidence type="ECO:0000256" key="2">
    <source>
        <dbReference type="ARBA" id="ARBA00022679"/>
    </source>
</evidence>
<feature type="domain" description="Methyltransferase small" evidence="3">
    <location>
        <begin position="30"/>
        <end position="200"/>
    </location>
</feature>
<dbReference type="Proteomes" id="UP000830236">
    <property type="component" value="Chromosome"/>
</dbReference>
<dbReference type="CDD" id="cd02440">
    <property type="entry name" value="AdoMet_MTases"/>
    <property type="match status" value="1"/>
</dbReference>
<dbReference type="EMBL" id="CP097095">
    <property type="protein sequence ID" value="UQF79010.1"/>
    <property type="molecule type" value="Genomic_DNA"/>
</dbReference>
<dbReference type="InterPro" id="IPR029063">
    <property type="entry name" value="SAM-dependent_MTases_sf"/>
</dbReference>
<reference evidence="4" key="1">
    <citation type="submission" date="2022-05" db="EMBL/GenBank/DDBJ databases">
        <title>Using nanopore sequencing to obtain complete genomes from saliva samples.</title>
        <authorList>
            <person name="Baker J.L."/>
        </authorList>
    </citation>
    <scope>NUCLEOTIDE SEQUENCE</scope>
    <source>
        <strain evidence="4">JCVI-JB-Ag32</strain>
    </source>
</reference>
<name>A0A9E7AE87_9ACTO</name>
<evidence type="ECO:0000259" key="3">
    <source>
        <dbReference type="Pfam" id="PF05175"/>
    </source>
</evidence>
<dbReference type="Pfam" id="PF05175">
    <property type="entry name" value="MTS"/>
    <property type="match status" value="1"/>
</dbReference>
<keyword evidence="1 4" id="KW-0489">Methyltransferase</keyword>
<keyword evidence="2" id="KW-0808">Transferase</keyword>
<evidence type="ECO:0000256" key="1">
    <source>
        <dbReference type="ARBA" id="ARBA00022603"/>
    </source>
</evidence>
<dbReference type="GO" id="GO:0008757">
    <property type="term" value="F:S-adenosylmethionine-dependent methyltransferase activity"/>
    <property type="evidence" value="ECO:0007669"/>
    <property type="project" value="InterPro"/>
</dbReference>
<accession>A0A9E7AE87</accession>
<dbReference type="InterPro" id="IPR007848">
    <property type="entry name" value="Small_mtfrase_dom"/>
</dbReference>
<dbReference type="PANTHER" id="PTHR47816">
    <property type="entry name" value="RIBOSOMAL RNA SMALL SUBUNIT METHYLTRANSFERASE C"/>
    <property type="match status" value="1"/>
</dbReference>
<protein>
    <submittedName>
        <fullName evidence="4">Methyltransferase</fullName>
    </submittedName>
</protein>
<dbReference type="Gene3D" id="3.40.50.150">
    <property type="entry name" value="Vaccinia Virus protein VP39"/>
    <property type="match status" value="1"/>
</dbReference>
<evidence type="ECO:0000313" key="4">
    <source>
        <dbReference type="EMBL" id="UQF79010.1"/>
    </source>
</evidence>